<keyword evidence="2 5" id="KW-0812">Transmembrane</keyword>
<feature type="transmembrane region" description="Helical" evidence="5">
    <location>
        <begin position="106"/>
        <end position="124"/>
    </location>
</feature>
<feature type="domain" description="VanZ-like" evidence="7">
    <location>
        <begin position="50"/>
        <end position="180"/>
    </location>
</feature>
<evidence type="ECO:0000259" key="7">
    <source>
        <dbReference type="Pfam" id="PF04892"/>
    </source>
</evidence>
<organism evidence="9 10">
    <name type="scientific">Pseudonocardia humida</name>
    <dbReference type="NCBI Taxonomy" id="2800819"/>
    <lineage>
        <taxon>Bacteria</taxon>
        <taxon>Bacillati</taxon>
        <taxon>Actinomycetota</taxon>
        <taxon>Actinomycetes</taxon>
        <taxon>Pseudonocardiales</taxon>
        <taxon>Pseudonocardiaceae</taxon>
        <taxon>Pseudonocardia</taxon>
    </lineage>
</organism>
<feature type="domain" description="RDD" evidence="8">
    <location>
        <begin position="199"/>
        <end position="306"/>
    </location>
</feature>
<gene>
    <name evidence="9" type="ORF">KDL28_18935</name>
</gene>
<evidence type="ECO:0000256" key="4">
    <source>
        <dbReference type="ARBA" id="ARBA00023136"/>
    </source>
</evidence>
<feature type="transmembrane region" description="Helical" evidence="5">
    <location>
        <begin position="204"/>
        <end position="228"/>
    </location>
</feature>
<dbReference type="PANTHER" id="PTHR36834:SF1">
    <property type="entry name" value="INTEGRAL MEMBRANE PROTEIN"/>
    <property type="match status" value="1"/>
</dbReference>
<evidence type="ECO:0000256" key="2">
    <source>
        <dbReference type="ARBA" id="ARBA00022692"/>
    </source>
</evidence>
<sequence length="682" mass="71282">MAEFELLGAFAVVLGFGLIVLCFVPYLAWTYRRYGTVLPRHAVLIVGGAVYGVALWTYTILPLPQATVEWCAQHAVHAQLHPLQFVADVRAQATGGLLGNAALRQVVLNVALFVPLGILARAMGRWSLGRIALVGFATSSLVEFTQLTGNWGLYPCAYRVFDVDDLLVNTVGALLGGLLATASVHGADFTAAPRETGIGTGRRLLGMLADVVAVQIAGVAALLLVGLARDPTGHWRPPDALAALVTDIMPATALLLVVPMLARGATIGQLATVVRPVGPDGGPPTRWRMLLRFLTGSGAYFLLTGLAAAGVGGVAPLATAFAVVSLLAAWRTPAHRGLSGLAAGVTYLDARSTTTEMSQAQHVDHGHQLRRMSTAVLSLMTAGYLVLTAIAAIGQASTRAGLTALVVLVIGLAVLTFAMIGYLLVNGAVMLRRERHSLGNLLSLLAGLGTAGLLATCAFVFATTTGPAVALAVGALVLSGYLGFLMLAFIGYGLIYGRAPAPGGVDAIVILGSGLLGSRVPPLLAARLDRAVEIFEAEDTNGNRPLMICSGGQGPGEAVSEAAAMADYLRAKEIPPDLIVEEDRSHSTEQNLRLSWNLAHDHGAHRPIAVTSDYHAFRAAQISTELGISTQVVGARTARYYYPSAVLREFVGVVARRPLAYGLTGLLLAAFAASVTFLVLPQ</sequence>
<dbReference type="Gene3D" id="3.40.50.620">
    <property type="entry name" value="HUPs"/>
    <property type="match status" value="1"/>
</dbReference>
<dbReference type="PANTHER" id="PTHR36834">
    <property type="entry name" value="MEMBRANE PROTEIN-RELATED"/>
    <property type="match status" value="1"/>
</dbReference>
<evidence type="ECO:0000313" key="10">
    <source>
        <dbReference type="Proteomes" id="UP001165283"/>
    </source>
</evidence>
<feature type="transmembrane region" description="Helical" evidence="5">
    <location>
        <begin position="6"/>
        <end position="29"/>
    </location>
</feature>
<dbReference type="InterPro" id="IPR010432">
    <property type="entry name" value="RDD"/>
</dbReference>
<protein>
    <submittedName>
        <fullName evidence="9">YdcF family protein</fullName>
    </submittedName>
</protein>
<comment type="caution">
    <text evidence="9">The sequence shown here is derived from an EMBL/GenBank/DDBJ whole genome shotgun (WGS) entry which is preliminary data.</text>
</comment>
<accession>A0ABT1A2B8</accession>
<proteinExistence type="predicted"/>
<evidence type="ECO:0000256" key="1">
    <source>
        <dbReference type="ARBA" id="ARBA00004141"/>
    </source>
</evidence>
<feature type="transmembrane region" description="Helical" evidence="5">
    <location>
        <begin position="402"/>
        <end position="425"/>
    </location>
</feature>
<keyword evidence="4 5" id="KW-0472">Membrane</keyword>
<name>A0ABT1A2B8_9PSEU</name>
<evidence type="ECO:0000256" key="3">
    <source>
        <dbReference type="ARBA" id="ARBA00022989"/>
    </source>
</evidence>
<evidence type="ECO:0000313" key="9">
    <source>
        <dbReference type="EMBL" id="MCO1657137.1"/>
    </source>
</evidence>
<keyword evidence="10" id="KW-1185">Reference proteome</keyword>
<dbReference type="Pfam" id="PF04892">
    <property type="entry name" value="VanZ"/>
    <property type="match status" value="1"/>
</dbReference>
<dbReference type="EMBL" id="JAGSOV010000040">
    <property type="protein sequence ID" value="MCO1657137.1"/>
    <property type="molecule type" value="Genomic_DNA"/>
</dbReference>
<feature type="transmembrane region" description="Helical" evidence="5">
    <location>
        <begin position="375"/>
        <end position="396"/>
    </location>
</feature>
<feature type="domain" description="DUF218" evidence="6">
    <location>
        <begin position="506"/>
        <end position="652"/>
    </location>
</feature>
<feature type="transmembrane region" description="Helical" evidence="5">
    <location>
        <begin position="240"/>
        <end position="262"/>
    </location>
</feature>
<dbReference type="InterPro" id="IPR014729">
    <property type="entry name" value="Rossmann-like_a/b/a_fold"/>
</dbReference>
<dbReference type="Pfam" id="PF02698">
    <property type="entry name" value="DUF218"/>
    <property type="match status" value="1"/>
</dbReference>
<feature type="transmembrane region" description="Helical" evidence="5">
    <location>
        <begin position="314"/>
        <end position="330"/>
    </location>
</feature>
<comment type="subcellular location">
    <subcellularLocation>
        <location evidence="1">Membrane</location>
        <topology evidence="1">Multi-pass membrane protein</topology>
    </subcellularLocation>
</comment>
<feature type="transmembrane region" description="Helical" evidence="5">
    <location>
        <begin position="437"/>
        <end position="462"/>
    </location>
</feature>
<evidence type="ECO:0000256" key="5">
    <source>
        <dbReference type="SAM" id="Phobius"/>
    </source>
</evidence>
<feature type="transmembrane region" description="Helical" evidence="5">
    <location>
        <begin position="41"/>
        <end position="61"/>
    </location>
</feature>
<dbReference type="Pfam" id="PF06271">
    <property type="entry name" value="RDD"/>
    <property type="match status" value="1"/>
</dbReference>
<dbReference type="InterPro" id="IPR006976">
    <property type="entry name" value="VanZ-like"/>
</dbReference>
<dbReference type="InterPro" id="IPR003848">
    <property type="entry name" value="DUF218"/>
</dbReference>
<dbReference type="RefSeq" id="WP_252440551.1">
    <property type="nucleotide sequence ID" value="NZ_JAGSOV010000040.1"/>
</dbReference>
<dbReference type="Proteomes" id="UP001165283">
    <property type="component" value="Unassembled WGS sequence"/>
</dbReference>
<evidence type="ECO:0000259" key="6">
    <source>
        <dbReference type="Pfam" id="PF02698"/>
    </source>
</evidence>
<evidence type="ECO:0000259" key="8">
    <source>
        <dbReference type="Pfam" id="PF06271"/>
    </source>
</evidence>
<feature type="transmembrane region" description="Helical" evidence="5">
    <location>
        <begin position="166"/>
        <end position="184"/>
    </location>
</feature>
<feature type="transmembrane region" description="Helical" evidence="5">
    <location>
        <begin position="658"/>
        <end position="680"/>
    </location>
</feature>
<dbReference type="InterPro" id="IPR053150">
    <property type="entry name" value="Teicoplanin_resist-assoc"/>
</dbReference>
<keyword evidence="3 5" id="KW-1133">Transmembrane helix</keyword>
<feature type="transmembrane region" description="Helical" evidence="5">
    <location>
        <begin position="468"/>
        <end position="495"/>
    </location>
</feature>
<dbReference type="CDD" id="cd06259">
    <property type="entry name" value="YdcF-like"/>
    <property type="match status" value="1"/>
</dbReference>
<reference evidence="9" key="1">
    <citation type="submission" date="2021-04" db="EMBL/GenBank/DDBJ databases">
        <title>Pseudonocardia sp. nov., isolated from sandy soil of mangrove forest.</title>
        <authorList>
            <person name="Zan Z."/>
            <person name="Huang R."/>
            <person name="Liu W."/>
        </authorList>
    </citation>
    <scope>NUCLEOTIDE SEQUENCE</scope>
    <source>
        <strain evidence="9">S2-4</strain>
    </source>
</reference>